<comment type="subunit">
    <text evidence="4">Part of the 50S ribosomal subunit.</text>
</comment>
<dbReference type="Proteomes" id="UP000790580">
    <property type="component" value="Unassembled WGS sequence"/>
</dbReference>
<dbReference type="NCBIfam" id="TIGR01066">
    <property type="entry name" value="rplM_bact"/>
    <property type="match status" value="1"/>
</dbReference>
<sequence>MRTTYMAKPSEIERKWFVVDAEGQTLGRLATEVASILRGKHKPTFTPHIDTGDHVILINAEKIHLTGNKLDDKKYYRHSQHPGGLKTTTAREMLNKKPERMLELAIKGMLPKNSLGRKQGMKLHVYTGSEHPHQAQQPVAYELRG</sequence>
<evidence type="ECO:0000256" key="1">
    <source>
        <dbReference type="ARBA" id="ARBA00006227"/>
    </source>
</evidence>
<evidence type="ECO:0000256" key="2">
    <source>
        <dbReference type="ARBA" id="ARBA00022980"/>
    </source>
</evidence>
<dbReference type="InterPro" id="IPR005822">
    <property type="entry name" value="Ribosomal_uL13"/>
</dbReference>
<evidence type="ECO:0000256" key="6">
    <source>
        <dbReference type="RuleBase" id="RU003878"/>
    </source>
</evidence>
<proteinExistence type="inferred from homology"/>
<dbReference type="PROSITE" id="PS00783">
    <property type="entry name" value="RIBOSOMAL_L13"/>
    <property type="match status" value="1"/>
</dbReference>
<name>A0ABS6JP26_9BACI</name>
<keyword evidence="3 4" id="KW-0687">Ribonucleoprotein</keyword>
<keyword evidence="8" id="KW-1185">Reference proteome</keyword>
<reference evidence="7 8" key="1">
    <citation type="submission" date="2021-06" db="EMBL/GenBank/DDBJ databases">
        <title>Bacillus sp. RD4P76, an endophyte from a halophyte.</title>
        <authorList>
            <person name="Sun J.-Q."/>
        </authorList>
    </citation>
    <scope>NUCLEOTIDE SEQUENCE [LARGE SCALE GENOMIC DNA]</scope>
    <source>
        <strain evidence="7 8">JCM 17098</strain>
    </source>
</reference>
<dbReference type="RefSeq" id="WP_088073147.1">
    <property type="nucleotide sequence ID" value="NZ_JAHQCR010000014.1"/>
</dbReference>
<dbReference type="SUPFAM" id="SSF52161">
    <property type="entry name" value="Ribosomal protein L13"/>
    <property type="match status" value="1"/>
</dbReference>
<dbReference type="InterPro" id="IPR005823">
    <property type="entry name" value="Ribosomal_uL13_bac-type"/>
</dbReference>
<protein>
    <recommendedName>
        <fullName evidence="4">Large ribosomal subunit protein uL13</fullName>
    </recommendedName>
</protein>
<gene>
    <name evidence="4 6 7" type="primary">rplM</name>
    <name evidence="7" type="ORF">KS407_01905</name>
</gene>
<dbReference type="PANTHER" id="PTHR11545">
    <property type="entry name" value="RIBOSOMAL PROTEIN L13"/>
    <property type="match status" value="1"/>
</dbReference>
<evidence type="ECO:0000313" key="7">
    <source>
        <dbReference type="EMBL" id="MBU9720190.1"/>
    </source>
</evidence>
<dbReference type="InterPro" id="IPR023563">
    <property type="entry name" value="Ribosomal_uL13_CS"/>
</dbReference>
<evidence type="ECO:0000256" key="5">
    <source>
        <dbReference type="RuleBase" id="RU003877"/>
    </source>
</evidence>
<dbReference type="EMBL" id="JAHQCR010000014">
    <property type="protein sequence ID" value="MBU9720190.1"/>
    <property type="molecule type" value="Genomic_DNA"/>
</dbReference>
<evidence type="ECO:0000256" key="4">
    <source>
        <dbReference type="HAMAP-Rule" id="MF_01366"/>
    </source>
</evidence>
<dbReference type="InterPro" id="IPR036899">
    <property type="entry name" value="Ribosomal_uL13_sf"/>
</dbReference>
<dbReference type="CDD" id="cd00392">
    <property type="entry name" value="Ribosomal_L13"/>
    <property type="match status" value="1"/>
</dbReference>
<comment type="similarity">
    <text evidence="1 4 5">Belongs to the universal ribosomal protein uL13 family.</text>
</comment>
<organism evidence="7 8">
    <name type="scientific">Evansella alkalicola</name>
    <dbReference type="NCBI Taxonomy" id="745819"/>
    <lineage>
        <taxon>Bacteria</taxon>
        <taxon>Bacillati</taxon>
        <taxon>Bacillota</taxon>
        <taxon>Bacilli</taxon>
        <taxon>Bacillales</taxon>
        <taxon>Bacillaceae</taxon>
        <taxon>Evansella</taxon>
    </lineage>
</organism>
<keyword evidence="2 4" id="KW-0689">Ribosomal protein</keyword>
<dbReference type="PIRSF" id="PIRSF002181">
    <property type="entry name" value="Ribosomal_L13"/>
    <property type="match status" value="1"/>
</dbReference>
<comment type="function">
    <text evidence="4 6">This protein is one of the early assembly proteins of the 50S ribosomal subunit, although it is not seen to bind rRNA by itself. It is important during the early stages of 50S assembly.</text>
</comment>
<dbReference type="HAMAP" id="MF_01366">
    <property type="entry name" value="Ribosomal_uL13"/>
    <property type="match status" value="1"/>
</dbReference>
<comment type="caution">
    <text evidence="7">The sequence shown here is derived from an EMBL/GenBank/DDBJ whole genome shotgun (WGS) entry which is preliminary data.</text>
</comment>
<dbReference type="Pfam" id="PF00572">
    <property type="entry name" value="Ribosomal_L13"/>
    <property type="match status" value="1"/>
</dbReference>
<accession>A0ABS6JP26</accession>
<evidence type="ECO:0000256" key="3">
    <source>
        <dbReference type="ARBA" id="ARBA00023274"/>
    </source>
</evidence>
<dbReference type="Gene3D" id="3.90.1180.10">
    <property type="entry name" value="Ribosomal protein L13"/>
    <property type="match status" value="1"/>
</dbReference>
<dbReference type="GO" id="GO:0005840">
    <property type="term" value="C:ribosome"/>
    <property type="evidence" value="ECO:0007669"/>
    <property type="project" value="UniProtKB-KW"/>
</dbReference>
<evidence type="ECO:0000313" key="8">
    <source>
        <dbReference type="Proteomes" id="UP000790580"/>
    </source>
</evidence>
<dbReference type="PANTHER" id="PTHR11545:SF2">
    <property type="entry name" value="LARGE RIBOSOMAL SUBUNIT PROTEIN UL13M"/>
    <property type="match status" value="1"/>
</dbReference>